<protein>
    <recommendedName>
        <fullName evidence="4">DNA-binding protein</fullName>
    </recommendedName>
</protein>
<proteinExistence type="predicted"/>
<dbReference type="Proteomes" id="UP000191010">
    <property type="component" value="Chromosome"/>
</dbReference>
<dbReference type="InterPro" id="IPR009057">
    <property type="entry name" value="Homeodomain-like_sf"/>
</dbReference>
<gene>
    <name evidence="2" type="ORF">B2J77_09025</name>
</gene>
<accession>A0ABN4XVM6</accession>
<reference evidence="2 3" key="1">
    <citation type="submission" date="2017-02" db="EMBL/GenBank/DDBJ databases">
        <authorList>
            <person name="Guo L."/>
        </authorList>
    </citation>
    <scope>NUCLEOTIDE SEQUENCE [LARGE SCALE GENOMIC DNA]</scope>
    <source>
        <strain evidence="2 3">PRS09-11288</strain>
    </source>
</reference>
<evidence type="ECO:0000313" key="2">
    <source>
        <dbReference type="EMBL" id="AQW68343.1"/>
    </source>
</evidence>
<name>A0ABN4XVM6_9PSED</name>
<sequence length="168" mass="19082">MNPSIDLEAAKAAFFASGGQLVVLEGFTYQPLPQRKHPEPCRKKRKGPPPVQNGTRQEMAMARADMVAKMAETMTCREASLELNVSQSSLWDMAKRYGFKFLPGNRGKHTETPETKDRDARLAERIRALRDVGVSRYAAVLKLEIGHSTLNRIVEKFDIDFPRKRPRR</sequence>
<dbReference type="EMBL" id="CP019952">
    <property type="protein sequence ID" value="AQW68343.1"/>
    <property type="molecule type" value="Genomic_DNA"/>
</dbReference>
<dbReference type="SUPFAM" id="SSF46689">
    <property type="entry name" value="Homeodomain-like"/>
    <property type="match status" value="1"/>
</dbReference>
<evidence type="ECO:0000256" key="1">
    <source>
        <dbReference type="SAM" id="MobiDB-lite"/>
    </source>
</evidence>
<evidence type="ECO:0008006" key="4">
    <source>
        <dbReference type="Google" id="ProtNLM"/>
    </source>
</evidence>
<dbReference type="RefSeq" id="WP_078478410.1">
    <property type="nucleotide sequence ID" value="NZ_CP019952.1"/>
</dbReference>
<feature type="region of interest" description="Disordered" evidence="1">
    <location>
        <begin position="32"/>
        <end position="54"/>
    </location>
</feature>
<organism evidence="2 3">
    <name type="scientific">Pseudomonas parafulva</name>
    <dbReference type="NCBI Taxonomy" id="157782"/>
    <lineage>
        <taxon>Bacteria</taxon>
        <taxon>Pseudomonadati</taxon>
        <taxon>Pseudomonadota</taxon>
        <taxon>Gammaproteobacteria</taxon>
        <taxon>Pseudomonadales</taxon>
        <taxon>Pseudomonadaceae</taxon>
        <taxon>Pseudomonas</taxon>
    </lineage>
</organism>
<keyword evidence="3" id="KW-1185">Reference proteome</keyword>
<evidence type="ECO:0000313" key="3">
    <source>
        <dbReference type="Proteomes" id="UP000191010"/>
    </source>
</evidence>